<proteinExistence type="predicted"/>
<reference evidence="1 2" key="1">
    <citation type="submission" date="2024-02" db="EMBL/GenBank/DDBJ databases">
        <title>Distribution and functional of Brevundimonas-related endobacteria within Verticillium dahliae.</title>
        <authorList>
            <person name="Zeng H."/>
        </authorList>
    </citation>
    <scope>NUCLEOTIDE SEQUENCE [LARGE SCALE GENOMIC DNA]</scope>
    <source>
        <strain evidence="1 2">TRM 44200</strain>
        <plasmid evidence="1 2">unnamed</plasmid>
    </source>
</reference>
<organism evidence="1 2">
    <name type="scientific">Brevundimonas olei</name>
    <dbReference type="NCBI Taxonomy" id="657642"/>
    <lineage>
        <taxon>Bacteria</taxon>
        <taxon>Pseudomonadati</taxon>
        <taxon>Pseudomonadota</taxon>
        <taxon>Alphaproteobacteria</taxon>
        <taxon>Caulobacterales</taxon>
        <taxon>Caulobacteraceae</taxon>
        <taxon>Brevundimonas</taxon>
    </lineage>
</organism>
<protein>
    <submittedName>
        <fullName evidence="1">Uncharacterized protein</fullName>
    </submittedName>
</protein>
<evidence type="ECO:0000313" key="1">
    <source>
        <dbReference type="EMBL" id="WWT56509.1"/>
    </source>
</evidence>
<keyword evidence="2" id="KW-1185">Reference proteome</keyword>
<evidence type="ECO:0000313" key="2">
    <source>
        <dbReference type="Proteomes" id="UP001363460"/>
    </source>
</evidence>
<dbReference type="Proteomes" id="UP001363460">
    <property type="component" value="Plasmid unnamed"/>
</dbReference>
<gene>
    <name evidence="1" type="ORF">V8J38_16800</name>
</gene>
<sequence>MKTFEVTGTHGQMTVCAASGIIEKRFHFDDTEAYRFICEFDIKEWCRFWQADIAGTHLDILDLGYWGARLSYTPADAEWRAEVKAAREARRLRRGAPVFQWAG</sequence>
<geneLocation type="plasmid" evidence="1 2">
    <name>unnamed</name>
</geneLocation>
<keyword evidence="1" id="KW-0614">Plasmid</keyword>
<accession>A0ABZ2ILA5</accession>
<dbReference type="RefSeq" id="WP_338578662.1">
    <property type="nucleotide sequence ID" value="NZ_CP146370.1"/>
</dbReference>
<dbReference type="EMBL" id="CP146370">
    <property type="protein sequence ID" value="WWT56509.1"/>
    <property type="molecule type" value="Genomic_DNA"/>
</dbReference>
<name>A0ABZ2ILA5_9CAUL</name>